<dbReference type="EMBL" id="AP027731">
    <property type="protein sequence ID" value="BDZ47741.1"/>
    <property type="molecule type" value="Genomic_DNA"/>
</dbReference>
<dbReference type="InterPro" id="IPR006059">
    <property type="entry name" value="SBP"/>
</dbReference>
<dbReference type="Proteomes" id="UP001321498">
    <property type="component" value="Chromosome"/>
</dbReference>
<accession>A0ABN6XRV9</accession>
<feature type="signal peptide" evidence="3">
    <location>
        <begin position="1"/>
        <end position="31"/>
    </location>
</feature>
<organism evidence="4 5">
    <name type="scientific">Naasia aerilata</name>
    <dbReference type="NCBI Taxonomy" id="1162966"/>
    <lineage>
        <taxon>Bacteria</taxon>
        <taxon>Bacillati</taxon>
        <taxon>Actinomycetota</taxon>
        <taxon>Actinomycetes</taxon>
        <taxon>Micrococcales</taxon>
        <taxon>Microbacteriaceae</taxon>
        <taxon>Naasia</taxon>
    </lineage>
</organism>
<protein>
    <submittedName>
        <fullName evidence="4">Sugar-binding protein</fullName>
    </submittedName>
</protein>
<gene>
    <name evidence="4" type="ORF">GCM10025866_36500</name>
</gene>
<proteinExistence type="inferred from homology"/>
<feature type="chain" id="PRO_5045160143" evidence="3">
    <location>
        <begin position="32"/>
        <end position="437"/>
    </location>
</feature>
<sequence>MPIQFNHRRRLGVALGAATVLGLALGGCSSATPEEPAGSETPSGPVTLRLSVEAGSAEAPVAVLAQQYSKENPDVTFDVEPVPNEQYGEVLRTQLQGGNAPDVFYVTGGQGNPHSALPLAEAGYLVDLSKTVAKDLYTDQSRFLGEFDGKIWTQPYDFVPVTNNYNLTVAKELGIDLPFKSVDDVLDACGVAQKAGKSLLRLAGSTVPNNGLTTLQLAATRVYSEDPDWNEKRLKGDVTFADTKGWTESLELIVKMYKEGCFQQGAEAGVIADNVPAIAAGTAVGGFAPGGQIGDLRRVNPDNEYVSTAFPGDKGEKYLFASPSNMLALNASSDKAKQKAGLAFLAWLAEPEHADALAEVSGNLSIRAGAGAELPDQYQFISDYFSDENYQPLGNLQWPSPEIYNTLGTGVQGLLTGQTDVESVLKAMDAAWDQAAG</sequence>
<dbReference type="InterPro" id="IPR050490">
    <property type="entry name" value="Bact_solute-bd_prot1"/>
</dbReference>
<keyword evidence="3" id="KW-0732">Signal</keyword>
<dbReference type="PANTHER" id="PTHR43649">
    <property type="entry name" value="ARABINOSE-BINDING PROTEIN-RELATED"/>
    <property type="match status" value="1"/>
</dbReference>
<evidence type="ECO:0000313" key="5">
    <source>
        <dbReference type="Proteomes" id="UP001321498"/>
    </source>
</evidence>
<evidence type="ECO:0000256" key="2">
    <source>
        <dbReference type="ARBA" id="ARBA00022448"/>
    </source>
</evidence>
<comment type="similarity">
    <text evidence="1">Belongs to the bacterial solute-binding protein 1 family.</text>
</comment>
<dbReference type="SUPFAM" id="SSF53850">
    <property type="entry name" value="Periplasmic binding protein-like II"/>
    <property type="match status" value="1"/>
</dbReference>
<keyword evidence="5" id="KW-1185">Reference proteome</keyword>
<evidence type="ECO:0000256" key="3">
    <source>
        <dbReference type="SAM" id="SignalP"/>
    </source>
</evidence>
<dbReference type="Pfam" id="PF13416">
    <property type="entry name" value="SBP_bac_8"/>
    <property type="match status" value="1"/>
</dbReference>
<dbReference type="RefSeq" id="WP_286277598.1">
    <property type="nucleotide sequence ID" value="NZ_AP027731.1"/>
</dbReference>
<evidence type="ECO:0000256" key="1">
    <source>
        <dbReference type="ARBA" id="ARBA00008520"/>
    </source>
</evidence>
<dbReference type="Gene3D" id="3.40.190.10">
    <property type="entry name" value="Periplasmic binding protein-like II"/>
    <property type="match status" value="2"/>
</dbReference>
<reference evidence="5" key="1">
    <citation type="journal article" date="2019" name="Int. J. Syst. Evol. Microbiol.">
        <title>The Global Catalogue of Microorganisms (GCM) 10K type strain sequencing project: providing services to taxonomists for standard genome sequencing and annotation.</title>
        <authorList>
            <consortium name="The Broad Institute Genomics Platform"/>
            <consortium name="The Broad Institute Genome Sequencing Center for Infectious Disease"/>
            <person name="Wu L."/>
            <person name="Ma J."/>
        </authorList>
    </citation>
    <scope>NUCLEOTIDE SEQUENCE [LARGE SCALE GENOMIC DNA]</scope>
    <source>
        <strain evidence="5">NBRC 108725</strain>
    </source>
</reference>
<name>A0ABN6XRV9_9MICO</name>
<keyword evidence="2" id="KW-0813">Transport</keyword>
<dbReference type="PANTHER" id="PTHR43649:SF29">
    <property type="entry name" value="OSMOPROTECTIVE COMPOUNDS-BINDING PROTEIN GGTB"/>
    <property type="match status" value="1"/>
</dbReference>
<evidence type="ECO:0000313" key="4">
    <source>
        <dbReference type="EMBL" id="BDZ47741.1"/>
    </source>
</evidence>